<dbReference type="PANTHER" id="PTHR30204">
    <property type="entry name" value="REDOX-CYCLING DRUG-SENSING TRANSCRIPTIONAL ACTIVATOR SOXR"/>
    <property type="match status" value="1"/>
</dbReference>
<dbReference type="EMBL" id="AP027142">
    <property type="protein sequence ID" value="BDV33156.1"/>
    <property type="molecule type" value="Genomic_DNA"/>
</dbReference>
<sequence length="153" mass="17047">MKIGELAERLDTTPRTIRLYEELGVIAPERTPGGTRLYREKDAKRLEVALRLARLGTELGDIERLARVREGCASGADAAASVSTLLGELKEWIDETLKDLNALKLDLETANALIRQCSRCRNKPNRSACPDCPMDRNVESTDLGRLIWDPDCP</sequence>
<dbReference type="Pfam" id="PF13411">
    <property type="entry name" value="MerR_1"/>
    <property type="match status" value="1"/>
</dbReference>
<gene>
    <name evidence="6" type="ORF">SS37A_06850</name>
</gene>
<dbReference type="CDD" id="cd00592">
    <property type="entry name" value="HTH_MerR-like"/>
    <property type="match status" value="1"/>
</dbReference>
<proteinExistence type="predicted"/>
<accession>A0ABN6VBV1</accession>
<evidence type="ECO:0000259" key="5">
    <source>
        <dbReference type="PROSITE" id="PS50937"/>
    </source>
</evidence>
<dbReference type="InterPro" id="IPR000551">
    <property type="entry name" value="MerR-type_HTH_dom"/>
</dbReference>
<evidence type="ECO:0000313" key="7">
    <source>
        <dbReference type="Proteomes" id="UP001317629"/>
    </source>
</evidence>
<dbReference type="SUPFAM" id="SSF46955">
    <property type="entry name" value="Putative DNA-binding domain"/>
    <property type="match status" value="1"/>
</dbReference>
<evidence type="ECO:0000256" key="2">
    <source>
        <dbReference type="ARBA" id="ARBA00023015"/>
    </source>
</evidence>
<feature type="domain" description="HTH merR-type" evidence="5">
    <location>
        <begin position="1"/>
        <end position="68"/>
    </location>
</feature>
<evidence type="ECO:0000256" key="1">
    <source>
        <dbReference type="ARBA" id="ARBA00022491"/>
    </source>
</evidence>
<evidence type="ECO:0000313" key="6">
    <source>
        <dbReference type="EMBL" id="BDV33156.1"/>
    </source>
</evidence>
<evidence type="ECO:0000256" key="4">
    <source>
        <dbReference type="ARBA" id="ARBA00023163"/>
    </source>
</evidence>
<keyword evidence="1" id="KW-0678">Repressor</keyword>
<reference evidence="6 7" key="1">
    <citation type="journal article" date="2023" name="Int. J. Syst. Evol. Microbiol.">
        <title>Methylocystis iwaonis sp. nov., a type II methane-oxidizing bacterium from surface soil of a rice paddy field in Japan, and emended description of the genus Methylocystis (ex Whittenbury et al. 1970) Bowman et al. 1993.</title>
        <authorList>
            <person name="Kaise H."/>
            <person name="Sawadogo J.B."/>
            <person name="Alam M.S."/>
            <person name="Ueno C."/>
            <person name="Dianou D."/>
            <person name="Shinjo R."/>
            <person name="Asakawa S."/>
        </authorList>
    </citation>
    <scope>NUCLEOTIDE SEQUENCE [LARGE SCALE GENOMIC DNA]</scope>
    <source>
        <strain evidence="6 7">SS37A-Re</strain>
    </source>
</reference>
<name>A0ABN6VBV1_9HYPH</name>
<keyword evidence="7" id="KW-1185">Reference proteome</keyword>
<dbReference type="Gene3D" id="1.10.1660.10">
    <property type="match status" value="1"/>
</dbReference>
<dbReference type="RefSeq" id="WP_281930490.1">
    <property type="nucleotide sequence ID" value="NZ_AP027142.1"/>
</dbReference>
<dbReference type="Proteomes" id="UP001317629">
    <property type="component" value="Chromosome"/>
</dbReference>
<dbReference type="InterPro" id="IPR047057">
    <property type="entry name" value="MerR_fam"/>
</dbReference>
<keyword evidence="3" id="KW-0238">DNA-binding</keyword>
<evidence type="ECO:0000256" key="3">
    <source>
        <dbReference type="ARBA" id="ARBA00023125"/>
    </source>
</evidence>
<keyword evidence="4" id="KW-0804">Transcription</keyword>
<dbReference type="PROSITE" id="PS50937">
    <property type="entry name" value="HTH_MERR_2"/>
    <property type="match status" value="1"/>
</dbReference>
<protein>
    <recommendedName>
        <fullName evidence="5">HTH merR-type domain-containing protein</fullName>
    </recommendedName>
</protein>
<dbReference type="PANTHER" id="PTHR30204:SF69">
    <property type="entry name" value="MERR-FAMILY TRANSCRIPTIONAL REGULATOR"/>
    <property type="match status" value="1"/>
</dbReference>
<dbReference type="SMART" id="SM00422">
    <property type="entry name" value="HTH_MERR"/>
    <property type="match status" value="1"/>
</dbReference>
<organism evidence="6 7">
    <name type="scientific">Methylocystis iwaonis</name>
    <dbReference type="NCBI Taxonomy" id="2885079"/>
    <lineage>
        <taxon>Bacteria</taxon>
        <taxon>Pseudomonadati</taxon>
        <taxon>Pseudomonadota</taxon>
        <taxon>Alphaproteobacteria</taxon>
        <taxon>Hyphomicrobiales</taxon>
        <taxon>Methylocystaceae</taxon>
        <taxon>Methylocystis</taxon>
    </lineage>
</organism>
<dbReference type="InterPro" id="IPR009061">
    <property type="entry name" value="DNA-bd_dom_put_sf"/>
</dbReference>
<keyword evidence="2" id="KW-0805">Transcription regulation</keyword>